<name>A0ABY2ZQF4_9GAMM</name>
<comment type="caution">
    <text evidence="1">The sequence shown here is derived from an EMBL/GenBank/DDBJ whole genome shotgun (WGS) entry which is preliminary data.</text>
</comment>
<keyword evidence="2" id="KW-1185">Reference proteome</keyword>
<reference evidence="1 2" key="1">
    <citation type="submission" date="2019-06" db="EMBL/GenBank/DDBJ databases">
        <title>Pantoea dispersa Assembly.</title>
        <authorList>
            <person name="Wang J."/>
        </authorList>
    </citation>
    <scope>NUCLEOTIDE SEQUENCE [LARGE SCALE GENOMIC DNA]</scope>
    <source>
        <strain evidence="2">bio</strain>
    </source>
</reference>
<sequence length="32" mass="3661">PSCVSADNPSRYPEPITAQGYLEERLREIKLK</sequence>
<feature type="non-terminal residue" evidence="1">
    <location>
        <position position="1"/>
    </location>
</feature>
<evidence type="ECO:0000313" key="1">
    <source>
        <dbReference type="EMBL" id="TQC55302.1"/>
    </source>
</evidence>
<protein>
    <submittedName>
        <fullName evidence="1">Isopenicillin N synthase family oxygenase</fullName>
    </submittedName>
</protein>
<gene>
    <name evidence="1" type="ORF">FK492_24575</name>
</gene>
<accession>A0ABY2ZQF4</accession>
<evidence type="ECO:0000313" key="2">
    <source>
        <dbReference type="Proteomes" id="UP000319715"/>
    </source>
</evidence>
<dbReference type="Proteomes" id="UP000319715">
    <property type="component" value="Unassembled WGS sequence"/>
</dbReference>
<dbReference type="EMBL" id="VICF01000253">
    <property type="protein sequence ID" value="TQC55302.1"/>
    <property type="molecule type" value="Genomic_DNA"/>
</dbReference>
<organism evidence="1 2">
    <name type="scientific">Pantoea dispersa</name>
    <dbReference type="NCBI Taxonomy" id="59814"/>
    <lineage>
        <taxon>Bacteria</taxon>
        <taxon>Pseudomonadati</taxon>
        <taxon>Pseudomonadota</taxon>
        <taxon>Gammaproteobacteria</taxon>
        <taxon>Enterobacterales</taxon>
        <taxon>Erwiniaceae</taxon>
        <taxon>Pantoea</taxon>
    </lineage>
</organism>
<proteinExistence type="predicted"/>